<keyword evidence="2" id="KW-0812">Transmembrane</keyword>
<keyword evidence="2" id="KW-1133">Transmembrane helix</keyword>
<dbReference type="AlphaFoldDB" id="A0A8J5JQD5"/>
<organism evidence="3 4">
    <name type="scientific">Homarus americanus</name>
    <name type="common">American lobster</name>
    <dbReference type="NCBI Taxonomy" id="6706"/>
    <lineage>
        <taxon>Eukaryota</taxon>
        <taxon>Metazoa</taxon>
        <taxon>Ecdysozoa</taxon>
        <taxon>Arthropoda</taxon>
        <taxon>Crustacea</taxon>
        <taxon>Multicrustacea</taxon>
        <taxon>Malacostraca</taxon>
        <taxon>Eumalacostraca</taxon>
        <taxon>Eucarida</taxon>
        <taxon>Decapoda</taxon>
        <taxon>Pleocyemata</taxon>
        <taxon>Astacidea</taxon>
        <taxon>Nephropoidea</taxon>
        <taxon>Nephropidae</taxon>
        <taxon>Homarus</taxon>
    </lineage>
</organism>
<protein>
    <submittedName>
        <fullName evidence="3">Uncharacterized protein</fullName>
    </submittedName>
</protein>
<evidence type="ECO:0000313" key="3">
    <source>
        <dbReference type="EMBL" id="KAG7160406.1"/>
    </source>
</evidence>
<dbReference type="Proteomes" id="UP000747542">
    <property type="component" value="Unassembled WGS sequence"/>
</dbReference>
<gene>
    <name evidence="3" type="ORF">Hamer_G001646</name>
</gene>
<feature type="region of interest" description="Disordered" evidence="1">
    <location>
        <begin position="128"/>
        <end position="151"/>
    </location>
</feature>
<proteinExistence type="predicted"/>
<reference evidence="3" key="1">
    <citation type="journal article" date="2021" name="Sci. Adv.">
        <title>The American lobster genome reveals insights on longevity, neural, and immune adaptations.</title>
        <authorList>
            <person name="Polinski J.M."/>
            <person name="Zimin A.V."/>
            <person name="Clark K.F."/>
            <person name="Kohn A.B."/>
            <person name="Sadowski N."/>
            <person name="Timp W."/>
            <person name="Ptitsyn A."/>
            <person name="Khanna P."/>
            <person name="Romanova D.Y."/>
            <person name="Williams P."/>
            <person name="Greenwood S.J."/>
            <person name="Moroz L.L."/>
            <person name="Walt D.R."/>
            <person name="Bodnar A.G."/>
        </authorList>
    </citation>
    <scope>NUCLEOTIDE SEQUENCE</scope>
    <source>
        <strain evidence="3">GMGI-L3</strain>
    </source>
</reference>
<evidence type="ECO:0000313" key="4">
    <source>
        <dbReference type="Proteomes" id="UP000747542"/>
    </source>
</evidence>
<feature type="transmembrane region" description="Helical" evidence="2">
    <location>
        <begin position="7"/>
        <end position="26"/>
    </location>
</feature>
<sequence length="151" mass="16296">MRVICESLFLSILGTVPSLVIVAVLFHNPSCAFPGFSLLVAFAVLCACVALLMAHYRLLASRPEGQPQNKDPEYGGSVCDRNTTDAPPNYDAVMATPPPYDHLCTTADEAYVSVTDILPCQDEDAKVTLSTEENLDKEPPSYTDISKTTPA</sequence>
<evidence type="ECO:0000256" key="2">
    <source>
        <dbReference type="SAM" id="Phobius"/>
    </source>
</evidence>
<accession>A0A8J5JQD5</accession>
<keyword evidence="4" id="KW-1185">Reference proteome</keyword>
<feature type="transmembrane region" description="Helical" evidence="2">
    <location>
        <begin position="32"/>
        <end position="54"/>
    </location>
</feature>
<dbReference type="EMBL" id="JAHLQT010031306">
    <property type="protein sequence ID" value="KAG7160406.1"/>
    <property type="molecule type" value="Genomic_DNA"/>
</dbReference>
<keyword evidence="2" id="KW-0472">Membrane</keyword>
<evidence type="ECO:0000256" key="1">
    <source>
        <dbReference type="SAM" id="MobiDB-lite"/>
    </source>
</evidence>
<name>A0A8J5JQD5_HOMAM</name>
<comment type="caution">
    <text evidence="3">The sequence shown here is derived from an EMBL/GenBank/DDBJ whole genome shotgun (WGS) entry which is preliminary data.</text>
</comment>
<feature type="region of interest" description="Disordered" evidence="1">
    <location>
        <begin position="62"/>
        <end position="92"/>
    </location>
</feature>